<proteinExistence type="predicted"/>
<evidence type="ECO:0000313" key="4">
    <source>
        <dbReference type="EMBL" id="SFJ47271.1"/>
    </source>
</evidence>
<keyword evidence="2" id="KW-0012">Acyltransferase</keyword>
<dbReference type="GO" id="GO:0016747">
    <property type="term" value="F:acyltransferase activity, transferring groups other than amino-acyl groups"/>
    <property type="evidence" value="ECO:0007669"/>
    <property type="project" value="InterPro"/>
</dbReference>
<evidence type="ECO:0000256" key="1">
    <source>
        <dbReference type="ARBA" id="ARBA00022679"/>
    </source>
</evidence>
<keyword evidence="1 4" id="KW-0808">Transferase</keyword>
<dbReference type="PANTHER" id="PTHR43800:SF1">
    <property type="entry name" value="PEPTIDYL-LYSINE N-ACETYLTRANSFERASE YJAB"/>
    <property type="match status" value="1"/>
</dbReference>
<accession>A0A1I3RPS1</accession>
<gene>
    <name evidence="4" type="ORF">SAMN03080618_03082</name>
</gene>
<dbReference type="PANTHER" id="PTHR43800">
    <property type="entry name" value="PEPTIDYL-LYSINE N-ACETYLTRANSFERASE YJAB"/>
    <property type="match status" value="1"/>
</dbReference>
<dbReference type="Proteomes" id="UP000242763">
    <property type="component" value="Unassembled WGS sequence"/>
</dbReference>
<name>A0A1I3RPS1_9HYPH</name>
<dbReference type="SUPFAM" id="SSF55729">
    <property type="entry name" value="Acyl-CoA N-acyltransferases (Nat)"/>
    <property type="match status" value="1"/>
</dbReference>
<organism evidence="4 5">
    <name type="scientific">Aquamicrobium aerolatum DSM 21857</name>
    <dbReference type="NCBI Taxonomy" id="1121003"/>
    <lineage>
        <taxon>Bacteria</taxon>
        <taxon>Pseudomonadati</taxon>
        <taxon>Pseudomonadota</taxon>
        <taxon>Alphaproteobacteria</taxon>
        <taxon>Hyphomicrobiales</taxon>
        <taxon>Phyllobacteriaceae</taxon>
        <taxon>Aerobium</taxon>
    </lineage>
</organism>
<feature type="domain" description="N-acetyltransferase" evidence="3">
    <location>
        <begin position="36"/>
        <end position="179"/>
    </location>
</feature>
<dbReference type="Pfam" id="PF00583">
    <property type="entry name" value="Acetyltransf_1"/>
    <property type="match status" value="1"/>
</dbReference>
<evidence type="ECO:0000256" key="2">
    <source>
        <dbReference type="ARBA" id="ARBA00023315"/>
    </source>
</evidence>
<dbReference type="Gene3D" id="3.40.630.30">
    <property type="match status" value="1"/>
</dbReference>
<dbReference type="AlphaFoldDB" id="A0A1I3RPS1"/>
<dbReference type="InterPro" id="IPR016181">
    <property type="entry name" value="Acyl_CoA_acyltransferase"/>
</dbReference>
<reference evidence="5" key="1">
    <citation type="submission" date="2016-10" db="EMBL/GenBank/DDBJ databases">
        <authorList>
            <person name="Varghese N."/>
            <person name="Submissions S."/>
        </authorList>
    </citation>
    <scope>NUCLEOTIDE SEQUENCE [LARGE SCALE GENOMIC DNA]</scope>
    <source>
        <strain evidence="5">DSM 21857</strain>
    </source>
</reference>
<dbReference type="EMBL" id="FORF01000021">
    <property type="protein sequence ID" value="SFJ47271.1"/>
    <property type="molecule type" value="Genomic_DNA"/>
</dbReference>
<dbReference type="RefSeq" id="WP_091524133.1">
    <property type="nucleotide sequence ID" value="NZ_FORF01000021.1"/>
</dbReference>
<dbReference type="STRING" id="1121003.SAMN03080618_03082"/>
<evidence type="ECO:0000259" key="3">
    <source>
        <dbReference type="PROSITE" id="PS51186"/>
    </source>
</evidence>
<protein>
    <submittedName>
        <fullName evidence="4">Acetyltransferase (GNAT) family protein</fullName>
    </submittedName>
</protein>
<dbReference type="PROSITE" id="PS51186">
    <property type="entry name" value="GNAT"/>
    <property type="match status" value="1"/>
</dbReference>
<sequence>MTVDGTSRATLIARITHLEMNSIPPVRVPIPHGPRLAVMRAREVPLHFYRYLYEQVGKPHHWLARRNLSDDELGAILHADHTDLHILYVDGAPAGFFELNHSQAPRDAEIVYFGIVPDFQGRGLARFLLSEAIFAAWSREPERVVISTNTLDSPRALQLYQRAGFSPYAFSEEAVQPWL</sequence>
<evidence type="ECO:0000313" key="5">
    <source>
        <dbReference type="Proteomes" id="UP000242763"/>
    </source>
</evidence>
<dbReference type="CDD" id="cd04301">
    <property type="entry name" value="NAT_SF"/>
    <property type="match status" value="1"/>
</dbReference>
<dbReference type="InterPro" id="IPR000182">
    <property type="entry name" value="GNAT_dom"/>
</dbReference>
<dbReference type="OrthoDB" id="275336at2"/>
<keyword evidence="5" id="KW-1185">Reference proteome</keyword>